<comment type="caution">
    <text evidence="2">The sequence shown here is derived from an EMBL/GenBank/DDBJ whole genome shotgun (WGS) entry which is preliminary data.</text>
</comment>
<feature type="chain" id="PRO_5046746524" evidence="1">
    <location>
        <begin position="31"/>
        <end position="86"/>
    </location>
</feature>
<keyword evidence="3" id="KW-1185">Reference proteome</keyword>
<dbReference type="EMBL" id="JAVSGH010000005">
    <property type="protein sequence ID" value="MDT3724554.1"/>
    <property type="molecule type" value="Genomic_DNA"/>
</dbReference>
<organism evidence="2 3">
    <name type="scientific">Streptomyces althioticus subsp. attaecolombicae</name>
    <dbReference type="NCBI Taxonomy" id="3075534"/>
    <lineage>
        <taxon>Bacteria</taxon>
        <taxon>Bacillati</taxon>
        <taxon>Actinomycetota</taxon>
        <taxon>Actinomycetes</taxon>
        <taxon>Kitasatosporales</taxon>
        <taxon>Streptomycetaceae</taxon>
        <taxon>Streptomyces</taxon>
        <taxon>Streptomyces althioticus group</taxon>
    </lineage>
</organism>
<evidence type="ECO:0000313" key="3">
    <source>
        <dbReference type="Proteomes" id="UP001181313"/>
    </source>
</evidence>
<proteinExistence type="predicted"/>
<dbReference type="RefSeq" id="WP_337674333.1">
    <property type="nucleotide sequence ID" value="NZ_JAVSGH010000005.1"/>
</dbReference>
<reference evidence="2" key="1">
    <citation type="submission" date="2024-05" db="EMBL/GenBank/DDBJ databases">
        <title>30 novel species of actinomycetes from the DSMZ collection.</title>
        <authorList>
            <person name="Nouioui I."/>
        </authorList>
    </citation>
    <scope>NUCLEOTIDE SEQUENCE</scope>
    <source>
        <strain evidence="2">DSM 41972</strain>
    </source>
</reference>
<evidence type="ECO:0000313" key="2">
    <source>
        <dbReference type="EMBL" id="MDT3724554.1"/>
    </source>
</evidence>
<feature type="signal peptide" evidence="1">
    <location>
        <begin position="1"/>
        <end position="30"/>
    </location>
</feature>
<accession>A0ABU3HYI9</accession>
<keyword evidence="1" id="KW-0732">Signal</keyword>
<gene>
    <name evidence="2" type="ORF">ROS62_06500</name>
</gene>
<sequence>MKSKKMVTAAASFMGSIALVAFGAVQAVGAEDPGSCTKDDQGNLRCVQVSEYSVTEAGEGVRVDNNTSQSCSGKGELTCASELVVG</sequence>
<dbReference type="Proteomes" id="UP001181313">
    <property type="component" value="Unassembled WGS sequence"/>
</dbReference>
<name>A0ABU3HYI9_9ACTN</name>
<protein>
    <submittedName>
        <fullName evidence="2">Uncharacterized protein</fullName>
    </submittedName>
</protein>
<evidence type="ECO:0000256" key="1">
    <source>
        <dbReference type="SAM" id="SignalP"/>
    </source>
</evidence>